<keyword evidence="2" id="KW-1185">Reference proteome</keyword>
<dbReference type="Proteomes" id="UP000817854">
    <property type="component" value="Unassembled WGS sequence"/>
</dbReference>
<sequence>MNKYIFIILFINSISFSQTLKGTVTDSVGVVPFVSILIKEKNNLITQFTTTDNNGKYQILLKNNKDSLFVEVSNLSYEPNIIYLKDYTANNNQITVNFKLNARTTKLKEVIVEKKIPITIKKDTLTYNPENFKDGSEKVVEDLLKKLPGIKVEDNGEIKYRGKAIKKMLLDGDDLFDSQYTIGSKNINVEMIDKVQGIENYEENSLLKGISNSDDVALNLVLKKGKTDFSGNANLGYGYKNMYNSNINGLAINSKIKGFGVSSFNNVGQNSTPYNFDSDIISVENQKNKNLIAKELINQGNFYSFLDDSFHRLNNNFFTSLNILTKAYRKSNLKINTSFYSDKLKRVNENNSSITTNNDVFSIIENNSIKKKPTLFDFNFAYLNNEKEMFHWNYIGKFFYQKTNYNDISSNNSFVQENTVNTKSFLVNQNFSSTYKISDSIALTSNFTYTRSKAPQDLYLTPGTIIDLNNSIISKFQNSTFDKENINLNSSLFLTNKKIKFGLHTSFFKTSTSLISSLNDEFNNSIDKNYKNDNKYDLLHFKMNPVFIFNNKKYSFKIGLNTFYNNISFNNYIKKTKINEDDLLVSPSLTFIYRFNKKNNTSFKYSFNQILPEEDKLFDGIIQRNYRNFASNDFSLQYLKTHSYLINYNFNDYFNLKQFSINLTHDYRENNYFYKSIINQNISISNAYFANIGNKDYGINLSGETYLHPLRTTIQMSSNYSLSFDKNIINNSELRDILGKTFYSQLTARTGFNSKINFSNKISFINNSFEVKKTAIKNNFNSLTDQFKIMYRNNAKNFKVDFISNFISPDLNQNNNYVFLETEISHTPKNKKISYSLIGKNLTNNKTFETKSVSDYSSSISSHNLISRYLMLKVTFGF</sequence>
<reference evidence="1 2" key="2">
    <citation type="submission" date="2019-05" db="EMBL/GenBank/DDBJ databases">
        <authorList>
            <person name="Lianzixin W."/>
        </authorList>
    </citation>
    <scope>NUCLEOTIDE SEQUENCE [LARGE SCALE GENOMIC DNA]</scope>
    <source>
        <strain evidence="1 2">EC11</strain>
    </source>
</reference>
<dbReference type="RefSeq" id="WP_140963292.1">
    <property type="nucleotide sequence ID" value="NZ_VEVQ02000010.1"/>
</dbReference>
<reference evidence="1 2" key="3">
    <citation type="submission" date="2020-02" db="EMBL/GenBank/DDBJ databases">
        <title>Flavobacterium profundi sp. nov., isolated from a deep-sea seamount.</title>
        <authorList>
            <person name="Zhang D.-C."/>
        </authorList>
    </citation>
    <scope>NUCLEOTIDE SEQUENCE [LARGE SCALE GENOMIC DNA]</scope>
    <source>
        <strain evidence="1 2">EC11</strain>
    </source>
</reference>
<dbReference type="Gene3D" id="2.60.40.1120">
    <property type="entry name" value="Carboxypeptidase-like, regulatory domain"/>
    <property type="match status" value="1"/>
</dbReference>
<organism evidence="1 2">
    <name type="scientific">Flavobacterium jejuense</name>
    <dbReference type="NCBI Taxonomy" id="1544455"/>
    <lineage>
        <taxon>Bacteria</taxon>
        <taxon>Pseudomonadati</taxon>
        <taxon>Bacteroidota</taxon>
        <taxon>Flavobacteriia</taxon>
        <taxon>Flavobacteriales</taxon>
        <taxon>Flavobacteriaceae</taxon>
        <taxon>Flavobacterium</taxon>
    </lineage>
</organism>
<dbReference type="InterPro" id="IPR008969">
    <property type="entry name" value="CarboxyPept-like_regulatory"/>
</dbReference>
<comment type="caution">
    <text evidence="1">The sequence shown here is derived from an EMBL/GenBank/DDBJ whole genome shotgun (WGS) entry which is preliminary data.</text>
</comment>
<evidence type="ECO:0000313" key="1">
    <source>
        <dbReference type="EMBL" id="NHN26974.1"/>
    </source>
</evidence>
<dbReference type="SUPFAM" id="SSF56935">
    <property type="entry name" value="Porins"/>
    <property type="match status" value="2"/>
</dbReference>
<reference evidence="2" key="1">
    <citation type="submission" date="2019-05" db="EMBL/GenBank/DDBJ databases">
        <title>Flavobacterium profundi sp. nov., isolated from a deep-sea seamount.</title>
        <authorList>
            <person name="Zhang D.-C."/>
        </authorList>
    </citation>
    <scope>NUCLEOTIDE SEQUENCE [LARGE SCALE GENOMIC DNA]</scope>
    <source>
        <strain evidence="2">EC11</strain>
    </source>
</reference>
<gene>
    <name evidence="1" type="ORF">FIA58_014920</name>
</gene>
<protein>
    <recommendedName>
        <fullName evidence="3">Outer membrane protein beta-barrel domain-containing protein</fullName>
    </recommendedName>
</protein>
<name>A0ABX0IVZ3_9FLAO</name>
<proteinExistence type="predicted"/>
<evidence type="ECO:0008006" key="3">
    <source>
        <dbReference type="Google" id="ProtNLM"/>
    </source>
</evidence>
<dbReference type="EMBL" id="VEVQ02000010">
    <property type="protein sequence ID" value="NHN26974.1"/>
    <property type="molecule type" value="Genomic_DNA"/>
</dbReference>
<dbReference type="SUPFAM" id="SSF49464">
    <property type="entry name" value="Carboxypeptidase regulatory domain-like"/>
    <property type="match status" value="1"/>
</dbReference>
<evidence type="ECO:0000313" key="2">
    <source>
        <dbReference type="Proteomes" id="UP000817854"/>
    </source>
</evidence>
<accession>A0ABX0IVZ3</accession>